<evidence type="ECO:0000256" key="4">
    <source>
        <dbReference type="ARBA" id="ARBA00022553"/>
    </source>
</evidence>
<dbReference type="EMBL" id="JBHLWI010000011">
    <property type="protein sequence ID" value="MFC0262223.1"/>
    <property type="molecule type" value="Genomic_DNA"/>
</dbReference>
<dbReference type="NCBIfam" id="NF003756">
    <property type="entry name" value="PRK05349.1"/>
    <property type="match status" value="1"/>
</dbReference>
<comment type="cofactor">
    <cofactor evidence="16">
        <name>FMN</name>
        <dbReference type="ChEBI" id="CHEBI:58210"/>
    </cofactor>
</comment>
<feature type="transmembrane region" description="Helical" evidence="16">
    <location>
        <begin position="289"/>
        <end position="307"/>
    </location>
</feature>
<feature type="modified residue" description="FMN phosphoryl threonine" evidence="16">
    <location>
        <position position="219"/>
    </location>
</feature>
<keyword evidence="11 16" id="KW-0915">Sodium</keyword>
<keyword evidence="2 16" id="KW-1003">Cell membrane</keyword>
<keyword evidence="5 16" id="KW-0285">Flavoprotein</keyword>
<evidence type="ECO:0000256" key="5">
    <source>
        <dbReference type="ARBA" id="ARBA00022630"/>
    </source>
</evidence>
<dbReference type="InterPro" id="IPR010966">
    <property type="entry name" value="NqrB"/>
</dbReference>
<keyword evidence="12 16" id="KW-0406">Ion transport</keyword>
<dbReference type="PANTHER" id="PTHR30578:SF1">
    <property type="entry name" value="NA(+)-TRANSLOCATING NADH-QUINONE REDUCTASE SUBUNIT B"/>
    <property type="match status" value="1"/>
</dbReference>
<comment type="similarity">
    <text evidence="16">Belongs to the NqrB/RnfD family.</text>
</comment>
<keyword evidence="4 16" id="KW-0597">Phosphoprotein</keyword>
<feature type="transmembrane region" description="Helical" evidence="16">
    <location>
        <begin position="58"/>
        <end position="75"/>
    </location>
</feature>
<keyword evidence="15 16" id="KW-0739">Sodium transport</keyword>
<dbReference type="PANTHER" id="PTHR30578">
    <property type="entry name" value="ELECTRON TRANSPORT COMPLEX PROTEIN RNFD"/>
    <property type="match status" value="1"/>
</dbReference>
<evidence type="ECO:0000256" key="10">
    <source>
        <dbReference type="ARBA" id="ARBA00023027"/>
    </source>
</evidence>
<dbReference type="Pfam" id="PF03116">
    <property type="entry name" value="NQR2_RnfD_RnfE"/>
    <property type="match status" value="1"/>
</dbReference>
<dbReference type="RefSeq" id="WP_382386666.1">
    <property type="nucleotide sequence ID" value="NZ_JBHLWI010000011.1"/>
</dbReference>
<protein>
    <recommendedName>
        <fullName evidence="16">Na(+)-translocating NADH-quinone reductase subunit B</fullName>
        <shortName evidence="16">Na(+)-NQR subunit B</shortName>
        <shortName evidence="16">Na(+)-translocating NQR subunit B</shortName>
        <ecNumber evidence="16">7.2.1.1</ecNumber>
    </recommendedName>
    <alternativeName>
        <fullName evidence="16">NQR complex subunit B</fullName>
    </alternativeName>
    <alternativeName>
        <fullName evidence="16">NQR-1 subunit B</fullName>
    </alternativeName>
</protein>
<evidence type="ECO:0000256" key="15">
    <source>
        <dbReference type="ARBA" id="ARBA00023201"/>
    </source>
</evidence>
<name>A0ABV6FQS3_9BACT</name>
<keyword evidence="6 16" id="KW-0288">FMN</keyword>
<dbReference type="EC" id="7.2.1.1" evidence="16"/>
<feature type="transmembrane region" description="Helical" evidence="16">
    <location>
        <begin position="139"/>
        <end position="167"/>
    </location>
</feature>
<feature type="transmembrane region" description="Helical" evidence="16">
    <location>
        <begin position="105"/>
        <end position="127"/>
    </location>
</feature>
<comment type="catalytic activity">
    <reaction evidence="16">
        <text>a ubiquinone + n Na(+)(in) + NADH + H(+) = a ubiquinol + n Na(+)(out) + NAD(+)</text>
        <dbReference type="Rhea" id="RHEA:47748"/>
        <dbReference type="Rhea" id="RHEA-COMP:9565"/>
        <dbReference type="Rhea" id="RHEA-COMP:9566"/>
        <dbReference type="ChEBI" id="CHEBI:15378"/>
        <dbReference type="ChEBI" id="CHEBI:16389"/>
        <dbReference type="ChEBI" id="CHEBI:17976"/>
        <dbReference type="ChEBI" id="CHEBI:29101"/>
        <dbReference type="ChEBI" id="CHEBI:57540"/>
        <dbReference type="ChEBI" id="CHEBI:57945"/>
        <dbReference type="EC" id="7.2.1.1"/>
    </reaction>
</comment>
<comment type="subcellular location">
    <subcellularLocation>
        <location evidence="16">Cell membrane</location>
        <topology evidence="16">Multi-pass membrane protein</topology>
    </subcellularLocation>
</comment>
<organism evidence="17 18">
    <name type="scientific">Fontibacter flavus</name>
    <dbReference type="NCBI Taxonomy" id="654838"/>
    <lineage>
        <taxon>Bacteria</taxon>
        <taxon>Pseudomonadati</taxon>
        <taxon>Bacteroidota</taxon>
        <taxon>Cytophagia</taxon>
        <taxon>Cytophagales</taxon>
        <taxon>Cyclobacteriaceae</taxon>
        <taxon>Fontibacter</taxon>
    </lineage>
</organism>
<feature type="transmembrane region" description="Helical" evidence="16">
    <location>
        <begin position="319"/>
        <end position="336"/>
    </location>
</feature>
<evidence type="ECO:0000256" key="6">
    <source>
        <dbReference type="ARBA" id="ARBA00022643"/>
    </source>
</evidence>
<dbReference type="HAMAP" id="MF_00426">
    <property type="entry name" value="NqrB"/>
    <property type="match status" value="1"/>
</dbReference>
<evidence type="ECO:0000256" key="8">
    <source>
        <dbReference type="ARBA" id="ARBA00022967"/>
    </source>
</evidence>
<keyword evidence="9 16" id="KW-1133">Transmembrane helix</keyword>
<keyword evidence="10 16" id="KW-0520">NAD</keyword>
<keyword evidence="8 16" id="KW-1278">Translocase</keyword>
<evidence type="ECO:0000256" key="3">
    <source>
        <dbReference type="ARBA" id="ARBA00022519"/>
    </source>
</evidence>
<evidence type="ECO:0000313" key="18">
    <source>
        <dbReference type="Proteomes" id="UP001589797"/>
    </source>
</evidence>
<sequence>MKFLRDLLDKQKPLFEKGGKLENFYYAFEAGETFLFTPKHTNAIKGAQVKDAIDLKRMMITVVVAMIPALLFGIYNTGHQHFLATGQTAGLWEDFGDKLLIGLKLVLPIIIVAYAAGGLVEAAFAVIRKHPINEGFLVTGMLIPLVVPATLPLWQVALATIFAVIVAKEVFGGTGMNILNVAMTARAFLYFAYPAQISGDQVWTYLGDKTPVDGFSGATALAVAYNAGVDGEPVTKALAEHNTALGDGLYSFANLFMGWIPGSIGETSTLMALIGAVILIATGVASWKIIVSGFAGAYLMGLVMNLFAVNEYMAMAPEYHWVVGGLAFGIVFMATDPVSAAQTETGKWIYGLLIGMLTVIIRVTNPAYPEGIMLAVLLMNVFAPLIDYYVVKANKKRRLQRATV</sequence>
<keyword evidence="7 16" id="KW-0812">Transmembrane</keyword>
<feature type="transmembrane region" description="Helical" evidence="16">
    <location>
        <begin position="371"/>
        <end position="391"/>
    </location>
</feature>
<evidence type="ECO:0000256" key="9">
    <source>
        <dbReference type="ARBA" id="ARBA00022989"/>
    </source>
</evidence>
<dbReference type="NCBIfam" id="TIGR01937">
    <property type="entry name" value="nqrB"/>
    <property type="match status" value="1"/>
</dbReference>
<keyword evidence="1 16" id="KW-0813">Transport</keyword>
<comment type="subunit">
    <text evidence="16">Composed of six subunits; NqrA, NqrB, NqrC, NqrD, NqrE and NqrF.</text>
</comment>
<evidence type="ECO:0000256" key="16">
    <source>
        <dbReference type="HAMAP-Rule" id="MF_00426"/>
    </source>
</evidence>
<evidence type="ECO:0000256" key="12">
    <source>
        <dbReference type="ARBA" id="ARBA00023065"/>
    </source>
</evidence>
<keyword evidence="3" id="KW-0997">Cell inner membrane</keyword>
<comment type="function">
    <text evidence="16">NQR complex catalyzes the reduction of ubiquinone-1 to ubiquinol by two successive reactions, coupled with the transport of Na(+) ions from the cytoplasm to the periplasm. NqrA to NqrE are probably involved in the second step, the conversion of ubisemiquinone to ubiquinol.</text>
</comment>
<reference evidence="17 18" key="1">
    <citation type="submission" date="2024-09" db="EMBL/GenBank/DDBJ databases">
        <authorList>
            <person name="Sun Q."/>
            <person name="Mori K."/>
        </authorList>
    </citation>
    <scope>NUCLEOTIDE SEQUENCE [LARGE SCALE GENOMIC DNA]</scope>
    <source>
        <strain evidence="17 18">CCM 7650</strain>
    </source>
</reference>
<dbReference type="InterPro" id="IPR004338">
    <property type="entry name" value="NqrB/RnfD"/>
</dbReference>
<keyword evidence="18" id="KW-1185">Reference proteome</keyword>
<gene>
    <name evidence="16" type="primary">nqrB</name>
    <name evidence="17" type="ORF">ACFFIP_05965</name>
</gene>
<comment type="caution">
    <text evidence="17">The sequence shown here is derived from an EMBL/GenBank/DDBJ whole genome shotgun (WGS) entry which is preliminary data.</text>
</comment>
<evidence type="ECO:0000256" key="13">
    <source>
        <dbReference type="ARBA" id="ARBA00023075"/>
    </source>
</evidence>
<feature type="transmembrane region" description="Helical" evidence="16">
    <location>
        <begin position="348"/>
        <end position="365"/>
    </location>
</feature>
<evidence type="ECO:0000256" key="11">
    <source>
        <dbReference type="ARBA" id="ARBA00023053"/>
    </source>
</evidence>
<feature type="transmembrane region" description="Helical" evidence="16">
    <location>
        <begin position="259"/>
        <end position="282"/>
    </location>
</feature>
<evidence type="ECO:0000256" key="2">
    <source>
        <dbReference type="ARBA" id="ARBA00022475"/>
    </source>
</evidence>
<dbReference type="Proteomes" id="UP001589797">
    <property type="component" value="Unassembled WGS sequence"/>
</dbReference>
<evidence type="ECO:0000256" key="1">
    <source>
        <dbReference type="ARBA" id="ARBA00022448"/>
    </source>
</evidence>
<proteinExistence type="inferred from homology"/>
<evidence type="ECO:0000313" key="17">
    <source>
        <dbReference type="EMBL" id="MFC0262223.1"/>
    </source>
</evidence>
<keyword evidence="14 16" id="KW-0472">Membrane</keyword>
<keyword evidence="13 16" id="KW-0830">Ubiquinone</keyword>
<dbReference type="PIRSF" id="PIRSF016055">
    <property type="entry name" value="NADH-UbQ_OxRdtase_B_su"/>
    <property type="match status" value="1"/>
</dbReference>
<evidence type="ECO:0000256" key="7">
    <source>
        <dbReference type="ARBA" id="ARBA00022692"/>
    </source>
</evidence>
<accession>A0ABV6FQS3</accession>
<evidence type="ECO:0000256" key="14">
    <source>
        <dbReference type="ARBA" id="ARBA00023136"/>
    </source>
</evidence>